<evidence type="ECO:0000313" key="2">
    <source>
        <dbReference type="Proteomes" id="UP000020938"/>
    </source>
</evidence>
<evidence type="ECO:0000313" key="1">
    <source>
        <dbReference type="EMBL" id="EXZ72301.1"/>
    </source>
</evidence>
<dbReference type="PATRIC" id="fig|1339314.3.peg.3514"/>
<protein>
    <submittedName>
        <fullName evidence="1">Uncharacterized protein</fullName>
    </submittedName>
</protein>
<dbReference type="EMBL" id="JGDS01000059">
    <property type="protein sequence ID" value="EXZ72301.1"/>
    <property type="molecule type" value="Genomic_DNA"/>
</dbReference>
<organism evidence="1 2">
    <name type="scientific">Bacteroides fragilis str. 3976T8</name>
    <dbReference type="NCBI Taxonomy" id="1339314"/>
    <lineage>
        <taxon>Bacteria</taxon>
        <taxon>Pseudomonadati</taxon>
        <taxon>Bacteroidota</taxon>
        <taxon>Bacteroidia</taxon>
        <taxon>Bacteroidales</taxon>
        <taxon>Bacteroidaceae</taxon>
        <taxon>Bacteroides</taxon>
    </lineage>
</organism>
<dbReference type="AlphaFoldDB" id="A0A016E576"/>
<name>A0A016E576_BACFG</name>
<sequence length="42" mass="4232">MFADVPHGAQVSKDIGLEGNAGGSLQANVMQGCHGEGVFSNT</sequence>
<gene>
    <name evidence="1" type="ORF">M123_3358</name>
</gene>
<accession>A0A016E576</accession>
<reference evidence="1 2" key="1">
    <citation type="submission" date="2014-02" db="EMBL/GenBank/DDBJ databases">
        <authorList>
            <person name="Sears C."/>
            <person name="Carroll K."/>
            <person name="Sack B.R."/>
            <person name="Qadri F."/>
            <person name="Myers L.L."/>
            <person name="Chung G.-T."/>
            <person name="Escheverria P."/>
            <person name="Fraser C.M."/>
            <person name="Sadzewicz L."/>
            <person name="Shefchek K.A."/>
            <person name="Tallon L."/>
            <person name="Das S.P."/>
            <person name="Daugherty S."/>
            <person name="Mongodin E.F."/>
        </authorList>
    </citation>
    <scope>NUCLEOTIDE SEQUENCE [LARGE SCALE GENOMIC DNA]</scope>
    <source>
        <strain evidence="1 2">3976T8</strain>
    </source>
</reference>
<proteinExistence type="predicted"/>
<comment type="caution">
    <text evidence="1">The sequence shown here is derived from an EMBL/GenBank/DDBJ whole genome shotgun (WGS) entry which is preliminary data.</text>
</comment>
<dbReference type="Proteomes" id="UP000020938">
    <property type="component" value="Unassembled WGS sequence"/>
</dbReference>